<keyword evidence="2" id="KW-1185">Reference proteome</keyword>
<protein>
    <submittedName>
        <fullName evidence="1">Uncharacterized protein</fullName>
    </submittedName>
</protein>
<dbReference type="AlphaFoldDB" id="A0A5M7BB23"/>
<name>A0A5M7BB23_SACHI</name>
<accession>A0A5M7BB23</accession>
<gene>
    <name evidence="1" type="ORF">F1721_30510</name>
</gene>
<evidence type="ECO:0000313" key="2">
    <source>
        <dbReference type="Proteomes" id="UP000323946"/>
    </source>
</evidence>
<organism evidence="1 2">
    <name type="scientific">Saccharopolyspora hirsuta</name>
    <dbReference type="NCBI Taxonomy" id="1837"/>
    <lineage>
        <taxon>Bacteria</taxon>
        <taxon>Bacillati</taxon>
        <taxon>Actinomycetota</taxon>
        <taxon>Actinomycetes</taxon>
        <taxon>Pseudonocardiales</taxon>
        <taxon>Pseudonocardiaceae</taxon>
        <taxon>Saccharopolyspora</taxon>
    </lineage>
</organism>
<dbReference type="Proteomes" id="UP000323946">
    <property type="component" value="Unassembled WGS sequence"/>
</dbReference>
<sequence>MTDELSRLALHVVVPEPERPGRNVELRALVDGVDVVAAAFDSGPARSPQELLRPGGPLEATAEPHEVRLAEAECSEGCCGALHVMVRGDDEHVVWSGWRNTGWGSTPLAEFRFDAQQYRAELDRARADHSWEWPACTVARLLEQDLGRQVEWLERWDCRILSVRSHPWMKDLIIVLLGHPSRGSMVDGPWLQFQIELRASDADPALQARQIADRLLAGDPREMGEVCGGTREWAEQLGYRLG</sequence>
<dbReference type="OrthoDB" id="3369278at2"/>
<dbReference type="RefSeq" id="WP_150070283.1">
    <property type="nucleotide sequence ID" value="NZ_VWPH01000017.1"/>
</dbReference>
<dbReference type="EMBL" id="VWPH01000017">
    <property type="protein sequence ID" value="KAA5826833.1"/>
    <property type="molecule type" value="Genomic_DNA"/>
</dbReference>
<reference evidence="1 2" key="1">
    <citation type="submission" date="2019-09" db="EMBL/GenBank/DDBJ databases">
        <title>Draft genome sequence of the thermophilic Saccharopolyspora hirsuta VKM Ac-666T.</title>
        <authorList>
            <person name="Lobastova T.G."/>
            <person name="Fokina V."/>
            <person name="Bragin E.Y."/>
            <person name="Shtratnikova V.Y."/>
            <person name="Starodumova I.P."/>
            <person name="Tarlachkov S.V."/>
            <person name="Donova M.V."/>
        </authorList>
    </citation>
    <scope>NUCLEOTIDE SEQUENCE [LARGE SCALE GENOMIC DNA]</scope>
    <source>
        <strain evidence="1 2">VKM Ac-666</strain>
    </source>
</reference>
<proteinExistence type="predicted"/>
<evidence type="ECO:0000313" key="1">
    <source>
        <dbReference type="EMBL" id="KAA5826833.1"/>
    </source>
</evidence>
<comment type="caution">
    <text evidence="1">The sequence shown here is derived from an EMBL/GenBank/DDBJ whole genome shotgun (WGS) entry which is preliminary data.</text>
</comment>